<keyword evidence="9" id="KW-1133">Transmembrane helix</keyword>
<dbReference type="STRING" id="246437.L9KSY7"/>
<dbReference type="PANTHER" id="PTHR12966">
    <property type="entry name" value="NADH DEHYDROGENASE UBIQUINONE 1 ALPHA SUBCOMPLEX SUBUNIT 13"/>
    <property type="match status" value="1"/>
</dbReference>
<comment type="subcellular location">
    <subcellularLocation>
        <location evidence="1 14">Mitochondrion inner membrane</location>
        <topology evidence="1 14">Single-pass membrane protein</topology>
        <orientation evidence="1 14">Matrix side</orientation>
    </subcellularLocation>
</comment>
<name>L9KSY7_TUPCH</name>
<dbReference type="InParanoid" id="L9KSY7"/>
<evidence type="ECO:0000256" key="5">
    <source>
        <dbReference type="ARBA" id="ARBA00022660"/>
    </source>
</evidence>
<comment type="function">
    <text evidence="12">Accessory subunit of the mitochondrial membrane respiratory chain NADH dehydrogenase (Complex I), that is believed not to be involved in catalysis. Complex I functions in the transfer of electrons from NADH to the respiratory chain. The immediate electron acceptor for the enzyme is believed to be ubiquinone. Involved in the interferon/all-trans-retinoic acid (IFN/RA) induced cell death. This apoptotic activity is inhibited by interaction with viral IRF1. Prevents the transactivation of STAT3 target genes. May play a role in CARD15-mediated innate mucosal responses and serve to regulate intestinal epithelial cell responses to microbes.</text>
</comment>
<evidence type="ECO:0000256" key="8">
    <source>
        <dbReference type="ARBA" id="ARBA00022982"/>
    </source>
</evidence>
<comment type="function">
    <text evidence="14">Complex I functions in the transfer of electrons from NADH to the respiratory chain. Accessory subunit of the mitochondrial membrane respiratory chain NADH dehydrogenase (Complex I), that is believed not to be involved in catalysis.</text>
</comment>
<evidence type="ECO:0000313" key="16">
    <source>
        <dbReference type="Proteomes" id="UP000011518"/>
    </source>
</evidence>
<keyword evidence="4 14" id="KW-0813">Transport</keyword>
<evidence type="ECO:0000256" key="9">
    <source>
        <dbReference type="ARBA" id="ARBA00022989"/>
    </source>
</evidence>
<evidence type="ECO:0000256" key="7">
    <source>
        <dbReference type="ARBA" id="ARBA00022792"/>
    </source>
</evidence>
<evidence type="ECO:0000256" key="11">
    <source>
        <dbReference type="ARBA" id="ARBA00023136"/>
    </source>
</evidence>
<evidence type="ECO:0000256" key="10">
    <source>
        <dbReference type="ARBA" id="ARBA00023128"/>
    </source>
</evidence>
<keyword evidence="15" id="KW-0830">Ubiquinone</keyword>
<comment type="subunit">
    <text evidence="13">Complex I is composed of 45 different subunits. Interacts with CARD15, but not with CARD4. Interacts with STAT3, but not with STAT1, STAT2 and STAT5A. Interacts with OLFM4.</text>
</comment>
<dbReference type="GO" id="GO:0005743">
    <property type="term" value="C:mitochondrial inner membrane"/>
    <property type="evidence" value="ECO:0007669"/>
    <property type="project" value="UniProtKB-SubCell"/>
</dbReference>
<organism evidence="15 16">
    <name type="scientific">Tupaia chinensis</name>
    <name type="common">Chinese tree shrew</name>
    <name type="synonym">Tupaia belangeri chinensis</name>
    <dbReference type="NCBI Taxonomy" id="246437"/>
    <lineage>
        <taxon>Eukaryota</taxon>
        <taxon>Metazoa</taxon>
        <taxon>Chordata</taxon>
        <taxon>Craniata</taxon>
        <taxon>Vertebrata</taxon>
        <taxon>Euteleostomi</taxon>
        <taxon>Mammalia</taxon>
        <taxon>Eutheria</taxon>
        <taxon>Euarchontoglires</taxon>
        <taxon>Scandentia</taxon>
        <taxon>Tupaiidae</taxon>
        <taxon>Tupaia</taxon>
    </lineage>
</organism>
<evidence type="ECO:0000256" key="12">
    <source>
        <dbReference type="ARBA" id="ARBA00045908"/>
    </source>
</evidence>
<keyword evidence="11" id="KW-0472">Membrane</keyword>
<protein>
    <recommendedName>
        <fullName evidence="3 14">NADH dehydrogenase [ubiquinone] 1 alpha subcomplex subunit 13</fullName>
    </recommendedName>
</protein>
<keyword evidence="5 14" id="KW-0679">Respiratory chain</keyword>
<keyword evidence="7 14" id="KW-0999">Mitochondrion inner membrane</keyword>
<evidence type="ECO:0000256" key="3">
    <source>
        <dbReference type="ARBA" id="ARBA00018192"/>
    </source>
</evidence>
<comment type="similarity">
    <text evidence="2 14">Belongs to the complex I NDUFA13 subunit family.</text>
</comment>
<evidence type="ECO:0000256" key="6">
    <source>
        <dbReference type="ARBA" id="ARBA00022692"/>
    </source>
</evidence>
<reference evidence="16" key="1">
    <citation type="submission" date="2012-07" db="EMBL/GenBank/DDBJ databases">
        <title>Genome of the Chinese tree shrew, a rising model animal genetically related to primates.</title>
        <authorList>
            <person name="Zhang G."/>
            <person name="Fan Y."/>
            <person name="Yao Y."/>
            <person name="Huang Z."/>
        </authorList>
    </citation>
    <scope>NUCLEOTIDE SEQUENCE [LARGE SCALE GENOMIC DNA]</scope>
</reference>
<gene>
    <name evidence="15" type="ORF">TREES_T100010702</name>
</gene>
<dbReference type="Proteomes" id="UP000011518">
    <property type="component" value="Unassembled WGS sequence"/>
</dbReference>
<keyword evidence="16" id="KW-1185">Reference proteome</keyword>
<evidence type="ECO:0000313" key="15">
    <source>
        <dbReference type="EMBL" id="ELW64317.1"/>
    </source>
</evidence>
<evidence type="ECO:0000256" key="1">
    <source>
        <dbReference type="ARBA" id="ARBA00004298"/>
    </source>
</evidence>
<dbReference type="GO" id="GO:0045271">
    <property type="term" value="C:respiratory chain complex I"/>
    <property type="evidence" value="ECO:0007669"/>
    <property type="project" value="UniProtKB-UniRule"/>
</dbReference>
<evidence type="ECO:0000256" key="14">
    <source>
        <dbReference type="RuleBase" id="RU368034"/>
    </source>
</evidence>
<reference evidence="16" key="2">
    <citation type="journal article" date="2013" name="Nat. Commun.">
        <title>Genome of the Chinese tree shrew.</title>
        <authorList>
            <person name="Fan Y."/>
            <person name="Huang Z.Y."/>
            <person name="Cao C.C."/>
            <person name="Chen C.S."/>
            <person name="Chen Y.X."/>
            <person name="Fan D.D."/>
            <person name="He J."/>
            <person name="Hou H.L."/>
            <person name="Hu L."/>
            <person name="Hu X.T."/>
            <person name="Jiang X.T."/>
            <person name="Lai R."/>
            <person name="Lang Y.S."/>
            <person name="Liang B."/>
            <person name="Liao S.G."/>
            <person name="Mu D."/>
            <person name="Ma Y.Y."/>
            <person name="Niu Y.Y."/>
            <person name="Sun X.Q."/>
            <person name="Xia J.Q."/>
            <person name="Xiao J."/>
            <person name="Xiong Z.Q."/>
            <person name="Xu L."/>
            <person name="Yang L."/>
            <person name="Zhang Y."/>
            <person name="Zhao W."/>
            <person name="Zhao X.D."/>
            <person name="Zheng Y.T."/>
            <person name="Zhou J.M."/>
            <person name="Zhu Y.B."/>
            <person name="Zhang G.J."/>
            <person name="Wang J."/>
            <person name="Yao Y.G."/>
        </authorList>
    </citation>
    <scope>NUCLEOTIDE SEQUENCE [LARGE SCALE GENOMIC DNA]</scope>
</reference>
<accession>L9KSY7</accession>
<dbReference type="InterPro" id="IPR009346">
    <property type="entry name" value="GRIM-19"/>
</dbReference>
<evidence type="ECO:0000256" key="4">
    <source>
        <dbReference type="ARBA" id="ARBA00022448"/>
    </source>
</evidence>
<keyword evidence="10 14" id="KW-0496">Mitochondrion</keyword>
<keyword evidence="6" id="KW-0812">Transmembrane</keyword>
<evidence type="ECO:0000256" key="13">
    <source>
        <dbReference type="ARBA" id="ARBA00046797"/>
    </source>
</evidence>
<dbReference type="PANTHER" id="PTHR12966:SF0">
    <property type="entry name" value="NADH DEHYDROGENASE [UBIQUINONE] 1 ALPHA SUBCOMPLEX SUBUNIT 13"/>
    <property type="match status" value="1"/>
</dbReference>
<dbReference type="AlphaFoldDB" id="L9KSY7"/>
<dbReference type="Pfam" id="PF06212">
    <property type="entry name" value="GRIM-19"/>
    <property type="match status" value="1"/>
</dbReference>
<proteinExistence type="inferred from homology"/>
<keyword evidence="8 14" id="KW-0249">Electron transport</keyword>
<dbReference type="EMBL" id="KB320740">
    <property type="protein sequence ID" value="ELW64317.1"/>
    <property type="molecule type" value="Genomic_DNA"/>
</dbReference>
<evidence type="ECO:0000256" key="2">
    <source>
        <dbReference type="ARBA" id="ARBA00007312"/>
    </source>
</evidence>
<sequence length="121" mass="13752">MGTSKVLGRDEVELRENLKEEAIIMKDVPNWEMGESMFHTTHRVPPMMGELYGLHSGKEILYTDYGFMWHLENLRPGLHLPTGQRSLSRFAIIPKSCSCKNRSGDANLLSRVKVFEGDGDD</sequence>